<reference evidence="1" key="1">
    <citation type="submission" date="2023-07" db="EMBL/GenBank/DDBJ databases">
        <title>Black Yeasts Isolated from many extreme environments.</title>
        <authorList>
            <person name="Coleine C."/>
            <person name="Stajich J.E."/>
            <person name="Selbmann L."/>
        </authorList>
    </citation>
    <scope>NUCLEOTIDE SEQUENCE</scope>
    <source>
        <strain evidence="1">CCFEE 5714</strain>
    </source>
</reference>
<gene>
    <name evidence="1" type="primary">OPI1_2</name>
    <name evidence="1" type="ORF">LTR37_021001</name>
</gene>
<name>A0ACC3M9S2_9PEZI</name>
<keyword evidence="2" id="KW-1185">Reference proteome</keyword>
<comment type="caution">
    <text evidence="1">The sequence shown here is derived from an EMBL/GenBank/DDBJ whole genome shotgun (WGS) entry which is preliminary data.</text>
</comment>
<sequence>MEQEHTSPPAYISHDPAHLNLPSVPKSDVRHEHAVAEITLPDLKTVLSPDFQDASRTCDFGRAYHGHDSPNSMRSLPRMDPGPSYINGERRSLESTLKSPSEAGSVMSIDERVLRSTSVSMEDENVRNAAEALAGLGNPDFIRSPSSRTYSHASPSSSERTPAGDPQHEPLLELFTKAHPWVGGTINGSLSAYSSTKNYSPRLVQYGANLVERSTILPVVSTVSSVGRMTGVESGLRWYYGGNVRRPIDVEQGEDDPTSKRRRIYEVDLENGDANGLHQFNRDSQDFGAEALPAYRASKPPSYRSEVSPMSTDRQTQLEQRGERQSWSSQVFVMTSGLSVALSETSRHSLRQCLSFLSRQAEHVTVVMSALQLVLDQYDQARDAWHRDHDSTTEKGQRPKTPEQDEAARRLAGVIDKHSKDIWRTLQNVVDSISHYAGAALPDNAKEFVKNQLLSLPQRWRFVSSNQTGESETSRSAHRMVAFATEGLDMMSQVSQTMKLTLESAERWLERVGRRQEAARESNGCEMMDGSPNSQHARDIEKQ</sequence>
<evidence type="ECO:0000313" key="2">
    <source>
        <dbReference type="Proteomes" id="UP001281147"/>
    </source>
</evidence>
<organism evidence="1 2">
    <name type="scientific">Vermiconidia calcicola</name>
    <dbReference type="NCBI Taxonomy" id="1690605"/>
    <lineage>
        <taxon>Eukaryota</taxon>
        <taxon>Fungi</taxon>
        <taxon>Dikarya</taxon>
        <taxon>Ascomycota</taxon>
        <taxon>Pezizomycotina</taxon>
        <taxon>Dothideomycetes</taxon>
        <taxon>Dothideomycetidae</taxon>
        <taxon>Mycosphaerellales</taxon>
        <taxon>Extremaceae</taxon>
        <taxon>Vermiconidia</taxon>
    </lineage>
</organism>
<proteinExistence type="predicted"/>
<accession>A0ACC3M9S2</accession>
<protein>
    <submittedName>
        <fullName evidence="1">Transcriptional regulator opi1</fullName>
    </submittedName>
</protein>
<dbReference type="EMBL" id="JAUTXU010000415">
    <property type="protein sequence ID" value="KAK3680959.1"/>
    <property type="molecule type" value="Genomic_DNA"/>
</dbReference>
<evidence type="ECO:0000313" key="1">
    <source>
        <dbReference type="EMBL" id="KAK3680959.1"/>
    </source>
</evidence>
<dbReference type="Proteomes" id="UP001281147">
    <property type="component" value="Unassembled WGS sequence"/>
</dbReference>